<sequence length="574" mass="64438">MEPPKKRPRRNNDRVILQFDYDCFYAQVFENKNPALKKQPVGVKQKNCLSTCNYNARALGLKKLMSVSEAKRLCPELVLVDGEDLTPFRDMSKTLFNYFKTFSWNHKVERLGFDEVFMDVTDIVEYNLFCLNRASLAESYFCLSKDDPERGFQCDLTSIAGCVEGAASLDSDAENPAYLRLLLGSHLARFLRLQIEERFGITSTCGISTNKMLSKLVGSKNKPQNQTTLLALTDDQLIAFVDGHKLRKIPGLGFKTVQTLGSHVGADMSEGMSEMPDLADWPVTVSQVRLHPSISPGSIETLLMGPGAEKGVGSRVWGLLHGVDPTEVKEASDVPSQISIEDTYKGLDTMAQITEELHKLSYSLVRRMRVDLLVPDESADVQGAQRWMARPRTLRLSIRSWTPLHSAQGHSYGRVSRSGPLPSFVFDVKDDMDHIAERLVVEALLPLLRRLSPEKGQRWSLQMLNICVANMVVGAADDKSGAGRDISVMFRRQDEVLKPFQVIADREEDAPQEEEPARPGVGNDYEHDEDDDEDDSDQEMTDWDMEENVSCPLCGHLIPPFAIPAHQRYHEMGE</sequence>
<comment type="caution">
    <text evidence="1">The sequence shown here is derived from an EMBL/GenBank/DDBJ whole genome shotgun (WGS) entry which is preliminary data.</text>
</comment>
<name>A0ACC1SP79_9HYPO</name>
<organism evidence="1 2">
    <name type="scientific">Fusarium decemcellulare</name>
    <dbReference type="NCBI Taxonomy" id="57161"/>
    <lineage>
        <taxon>Eukaryota</taxon>
        <taxon>Fungi</taxon>
        <taxon>Dikarya</taxon>
        <taxon>Ascomycota</taxon>
        <taxon>Pezizomycotina</taxon>
        <taxon>Sordariomycetes</taxon>
        <taxon>Hypocreomycetidae</taxon>
        <taxon>Hypocreales</taxon>
        <taxon>Nectriaceae</taxon>
        <taxon>Fusarium</taxon>
        <taxon>Fusarium decemcellulare species complex</taxon>
    </lineage>
</organism>
<gene>
    <name evidence="1" type="ORF">NM208_g3449</name>
</gene>
<keyword evidence="2" id="KW-1185">Reference proteome</keyword>
<evidence type="ECO:0000313" key="1">
    <source>
        <dbReference type="EMBL" id="KAJ3543682.1"/>
    </source>
</evidence>
<dbReference type="Proteomes" id="UP001148629">
    <property type="component" value="Unassembled WGS sequence"/>
</dbReference>
<accession>A0ACC1SP79</accession>
<proteinExistence type="predicted"/>
<evidence type="ECO:0000313" key="2">
    <source>
        <dbReference type="Proteomes" id="UP001148629"/>
    </source>
</evidence>
<reference evidence="1" key="1">
    <citation type="submission" date="2022-08" db="EMBL/GenBank/DDBJ databases">
        <title>Genome Sequence of Fusarium decemcellulare.</title>
        <authorList>
            <person name="Buettner E."/>
        </authorList>
    </citation>
    <scope>NUCLEOTIDE SEQUENCE</scope>
    <source>
        <strain evidence="1">Babe19</strain>
    </source>
</reference>
<protein>
    <submittedName>
        <fullName evidence="1">Uncharacterized protein</fullName>
    </submittedName>
</protein>
<dbReference type="EMBL" id="JANRMS010000233">
    <property type="protein sequence ID" value="KAJ3543682.1"/>
    <property type="molecule type" value="Genomic_DNA"/>
</dbReference>